<organism evidence="1 2">
    <name type="scientific">Helicocarpus griseus UAMH5409</name>
    <dbReference type="NCBI Taxonomy" id="1447875"/>
    <lineage>
        <taxon>Eukaryota</taxon>
        <taxon>Fungi</taxon>
        <taxon>Dikarya</taxon>
        <taxon>Ascomycota</taxon>
        <taxon>Pezizomycotina</taxon>
        <taxon>Eurotiomycetes</taxon>
        <taxon>Eurotiomycetidae</taxon>
        <taxon>Onygenales</taxon>
        <taxon>Ajellomycetaceae</taxon>
        <taxon>Helicocarpus</taxon>
    </lineage>
</organism>
<gene>
    <name evidence="1" type="ORF">AJ79_07786</name>
</gene>
<dbReference type="AlphaFoldDB" id="A0A2B7WZ25"/>
<keyword evidence="2" id="KW-1185">Reference proteome</keyword>
<dbReference type="OrthoDB" id="5391496at2759"/>
<sequence>MNVPTFQSLDIHPAASRKNSFSRPLQRADMVFNPNPTIHSFDTTADFVEYLLRGDAATITLIVCSTREEFLGQLCASIEHTALENEHGEHDIDRPWPLSNPRVYNTIGLIASSKRVTVAYCPSLEHYRAYISVFRRQTTSQQQLKDSSQYQGRPMLAILGLVALHCATAEFSAQGISKTFSLTVEVAAREKLKLALCEDTAIDREDENASAGSLKLWDADVPLLSGQIRGTGEGRTPTGRTVKVKQIARRWFSFV</sequence>
<dbReference type="EMBL" id="PDNB01000166">
    <property type="protein sequence ID" value="PGH01850.1"/>
    <property type="molecule type" value="Genomic_DNA"/>
</dbReference>
<evidence type="ECO:0000313" key="1">
    <source>
        <dbReference type="EMBL" id="PGH01850.1"/>
    </source>
</evidence>
<evidence type="ECO:0000313" key="2">
    <source>
        <dbReference type="Proteomes" id="UP000223968"/>
    </source>
</evidence>
<accession>A0A2B7WZ25</accession>
<proteinExistence type="predicted"/>
<name>A0A2B7WZ25_9EURO</name>
<comment type="caution">
    <text evidence="1">The sequence shown here is derived from an EMBL/GenBank/DDBJ whole genome shotgun (WGS) entry which is preliminary data.</text>
</comment>
<reference evidence="1 2" key="1">
    <citation type="submission" date="2017-10" db="EMBL/GenBank/DDBJ databases">
        <title>Comparative genomics in systemic dimorphic fungi from Ajellomycetaceae.</title>
        <authorList>
            <person name="Munoz J.F."/>
            <person name="Mcewen J.G."/>
            <person name="Clay O.K."/>
            <person name="Cuomo C.A."/>
        </authorList>
    </citation>
    <scope>NUCLEOTIDE SEQUENCE [LARGE SCALE GENOMIC DNA]</scope>
    <source>
        <strain evidence="1 2">UAMH5409</strain>
    </source>
</reference>
<dbReference type="Proteomes" id="UP000223968">
    <property type="component" value="Unassembled WGS sequence"/>
</dbReference>
<protein>
    <submittedName>
        <fullName evidence="1">Uncharacterized protein</fullName>
    </submittedName>
</protein>